<accession>A0A6S7B8X8</accession>
<name>A0A6S7B8X8_9BURK</name>
<dbReference type="EMBL" id="CADIKM010000014">
    <property type="protein sequence ID" value="CAB3791718.1"/>
    <property type="molecule type" value="Genomic_DNA"/>
</dbReference>
<dbReference type="Pfam" id="PF04264">
    <property type="entry name" value="YceI"/>
    <property type="match status" value="1"/>
</dbReference>
<protein>
    <submittedName>
        <fullName evidence="4">Protein YceI</fullName>
    </submittedName>
</protein>
<dbReference type="AlphaFoldDB" id="A0A6S7B8X8"/>
<evidence type="ECO:0000256" key="1">
    <source>
        <dbReference type="SAM" id="MobiDB-lite"/>
    </source>
</evidence>
<gene>
    <name evidence="4" type="primary">yceI_4</name>
    <name evidence="4" type="ORF">LMG28138_03218</name>
</gene>
<evidence type="ECO:0000256" key="2">
    <source>
        <dbReference type="SAM" id="SignalP"/>
    </source>
</evidence>
<dbReference type="PROSITE" id="PS51257">
    <property type="entry name" value="PROKAR_LIPOPROTEIN"/>
    <property type="match status" value="1"/>
</dbReference>
<dbReference type="InterPro" id="IPR036761">
    <property type="entry name" value="TTHA0802/YceI-like_sf"/>
</dbReference>
<dbReference type="PANTHER" id="PTHR34406">
    <property type="entry name" value="PROTEIN YCEI"/>
    <property type="match status" value="1"/>
</dbReference>
<feature type="region of interest" description="Disordered" evidence="1">
    <location>
        <begin position="213"/>
        <end position="234"/>
    </location>
</feature>
<organism evidence="4 5">
    <name type="scientific">Pararobbsia alpina</name>
    <dbReference type="NCBI Taxonomy" id="621374"/>
    <lineage>
        <taxon>Bacteria</taxon>
        <taxon>Pseudomonadati</taxon>
        <taxon>Pseudomonadota</taxon>
        <taxon>Betaproteobacteria</taxon>
        <taxon>Burkholderiales</taxon>
        <taxon>Burkholderiaceae</taxon>
        <taxon>Pararobbsia</taxon>
    </lineage>
</organism>
<evidence type="ECO:0000313" key="5">
    <source>
        <dbReference type="Proteomes" id="UP000494115"/>
    </source>
</evidence>
<keyword evidence="5" id="KW-1185">Reference proteome</keyword>
<reference evidence="4 5" key="1">
    <citation type="submission" date="2020-04" db="EMBL/GenBank/DDBJ databases">
        <authorList>
            <person name="De Canck E."/>
        </authorList>
    </citation>
    <scope>NUCLEOTIDE SEQUENCE [LARGE SCALE GENOMIC DNA]</scope>
    <source>
        <strain evidence="4 5">LMG 28138</strain>
    </source>
</reference>
<dbReference type="Proteomes" id="UP000494115">
    <property type="component" value="Unassembled WGS sequence"/>
</dbReference>
<dbReference type="InterPro" id="IPR007372">
    <property type="entry name" value="Lipid/polyisoprenoid-bd_YceI"/>
</dbReference>
<dbReference type="SMART" id="SM00867">
    <property type="entry name" value="YceI"/>
    <property type="match status" value="1"/>
</dbReference>
<feature type="signal peptide" evidence="2">
    <location>
        <begin position="1"/>
        <end position="28"/>
    </location>
</feature>
<feature type="chain" id="PRO_5028890308" evidence="2">
    <location>
        <begin position="29"/>
        <end position="234"/>
    </location>
</feature>
<dbReference type="SUPFAM" id="SSF101874">
    <property type="entry name" value="YceI-like"/>
    <property type="match status" value="1"/>
</dbReference>
<sequence>MIRQGFGMRMASPRLWLAAVALLSACTAARVVTHSVDSTLSAAPAGVYSLDPNHWSITFDVDHLKYSRVVMRFNRAKATLQLDAAAPEQSSVKVEIDAASLDTNDKTLDKLVTSSALIDAANYPTIRFDSTRFETTGPSTAKLTGTLTIHGASTPVTLDVTFNGAAPNPLTREPTAGFSATGTFNRSSLGLAKWYPAVGDDVQVRIQAEFVQHRPGTGDAPPPAGDSASGAKGE</sequence>
<dbReference type="PANTHER" id="PTHR34406:SF1">
    <property type="entry name" value="PROTEIN YCEI"/>
    <property type="match status" value="1"/>
</dbReference>
<proteinExistence type="predicted"/>
<dbReference type="Gene3D" id="2.40.128.110">
    <property type="entry name" value="Lipid/polyisoprenoid-binding, YceI-like"/>
    <property type="match status" value="1"/>
</dbReference>
<evidence type="ECO:0000259" key="3">
    <source>
        <dbReference type="SMART" id="SM00867"/>
    </source>
</evidence>
<feature type="domain" description="Lipid/polyisoprenoid-binding YceI-like" evidence="3">
    <location>
        <begin position="47"/>
        <end position="211"/>
    </location>
</feature>
<keyword evidence="2" id="KW-0732">Signal</keyword>
<evidence type="ECO:0000313" key="4">
    <source>
        <dbReference type="EMBL" id="CAB3791718.1"/>
    </source>
</evidence>
<feature type="compositionally biased region" description="Low complexity" evidence="1">
    <location>
        <begin position="215"/>
        <end position="234"/>
    </location>
</feature>